<dbReference type="PROSITE" id="PS50126">
    <property type="entry name" value="S1"/>
    <property type="match status" value="1"/>
</dbReference>
<dbReference type="AlphaFoldDB" id="A0A5A8CBT2"/>
<dbReference type="Pfam" id="PF07541">
    <property type="entry name" value="EIF_2_alpha"/>
    <property type="match status" value="1"/>
</dbReference>
<evidence type="ECO:0000313" key="7">
    <source>
        <dbReference type="EMBL" id="KAA0155596.1"/>
    </source>
</evidence>
<dbReference type="EMBL" id="HBET01019911">
    <property type="protein sequence ID" value="CAD8569100.1"/>
    <property type="molecule type" value="Transcribed_RNA"/>
</dbReference>
<evidence type="ECO:0000313" key="5">
    <source>
        <dbReference type="EMBL" id="CAD8569100.1"/>
    </source>
</evidence>
<evidence type="ECO:0000259" key="4">
    <source>
        <dbReference type="PROSITE" id="PS50126"/>
    </source>
</evidence>
<dbReference type="GO" id="GO:0005850">
    <property type="term" value="C:eukaryotic translation initiation factor 2 complex"/>
    <property type="evidence" value="ECO:0007669"/>
    <property type="project" value="TreeGrafter"/>
</dbReference>
<dbReference type="GO" id="GO:0043022">
    <property type="term" value="F:ribosome binding"/>
    <property type="evidence" value="ECO:0007669"/>
    <property type="project" value="TreeGrafter"/>
</dbReference>
<accession>A0A5A8CBT2</accession>
<dbReference type="PANTHER" id="PTHR10602:SF0">
    <property type="entry name" value="EUKARYOTIC TRANSLATION INITIATION FACTOR 2 SUBUNIT 1"/>
    <property type="match status" value="1"/>
</dbReference>
<dbReference type="EMBL" id="VLTL01000229">
    <property type="protein sequence ID" value="KAA0150536.1"/>
    <property type="molecule type" value="Genomic_DNA"/>
</dbReference>
<dbReference type="InterPro" id="IPR003029">
    <property type="entry name" value="S1_domain"/>
</dbReference>
<dbReference type="InterPro" id="IPR012340">
    <property type="entry name" value="NA-bd_OB-fold"/>
</dbReference>
<dbReference type="OMA" id="WDWLHEL"/>
<evidence type="ECO:0000313" key="8">
    <source>
        <dbReference type="EMBL" id="KAA0163854.1"/>
    </source>
</evidence>
<dbReference type="Gene3D" id="2.40.50.140">
    <property type="entry name" value="Nucleic acid-binding proteins"/>
    <property type="match status" value="1"/>
</dbReference>
<proteinExistence type="inferred from homology"/>
<dbReference type="GO" id="GO:0003723">
    <property type="term" value="F:RNA binding"/>
    <property type="evidence" value="ECO:0007669"/>
    <property type="project" value="InterPro"/>
</dbReference>
<feature type="domain" description="S1 motif" evidence="4">
    <location>
        <begin position="59"/>
        <end position="130"/>
    </location>
</feature>
<dbReference type="InterPro" id="IPR024055">
    <property type="entry name" value="TIF2_asu_C"/>
</dbReference>
<dbReference type="Proteomes" id="UP000324907">
    <property type="component" value="Unassembled WGS sequence"/>
</dbReference>
<dbReference type="SUPFAM" id="SSF50249">
    <property type="entry name" value="Nucleic acid-binding proteins"/>
    <property type="match status" value="1"/>
</dbReference>
<dbReference type="EMBL" id="VLTO01000021">
    <property type="protein sequence ID" value="KAA0174609.1"/>
    <property type="molecule type" value="Genomic_DNA"/>
</dbReference>
<protein>
    <recommendedName>
        <fullName evidence="4">S1 motif domain-containing protein</fullName>
    </recommendedName>
</protein>
<dbReference type="EMBL" id="VLTN01000006">
    <property type="protein sequence ID" value="KAA0155596.1"/>
    <property type="molecule type" value="Genomic_DNA"/>
</dbReference>
<dbReference type="Gene3D" id="1.10.150.190">
    <property type="entry name" value="Translation initiation factor 2, subunit 1, domain 2"/>
    <property type="match status" value="1"/>
</dbReference>
<keyword evidence="3" id="KW-0648">Protein biosynthesis</keyword>
<sequence length="327" mass="36089">MAATSAADAAAAATLAGTPTEEDVAAMAENRAAAKSEHIRSLLFGFKCRFYPKEAPDEEELCMVKVRRVAEMGAYVDLLEFEDREGMVLLSELSRRRIRSIKKLIGEGKMEVCMVIRVNEEAGYIDLSKRRVDPEDRIEYESFYNRAVVVQNTMRKIVKDTFDPAAHEDGFNPLRSICERLSWRLYKEYPHAIDGLTAIARDPALLDGYDLTEPEKASLLDQLARKSKAVATKVRTDVQVTCFGYEGVVAIREALGKAHDESTEEFPMSITNVAPPVYAITTVTADVDGGIEALNRATEAARAAVVKYGGNLVVISKPSTATVEEDE</sequence>
<dbReference type="Gene3D" id="3.30.70.1130">
    <property type="entry name" value="EIF_2_alpha"/>
    <property type="match status" value="1"/>
</dbReference>
<organism evidence="6 12">
    <name type="scientific">Cafeteria roenbergensis</name>
    <name type="common">Marine flagellate</name>
    <dbReference type="NCBI Taxonomy" id="33653"/>
    <lineage>
        <taxon>Eukaryota</taxon>
        <taxon>Sar</taxon>
        <taxon>Stramenopiles</taxon>
        <taxon>Bigyra</taxon>
        <taxon>Opalozoa</taxon>
        <taxon>Bicosoecida</taxon>
        <taxon>Cafeteriaceae</taxon>
        <taxon>Cafeteria</taxon>
    </lineage>
</organism>
<dbReference type="InterPro" id="IPR011488">
    <property type="entry name" value="TIF_2_asu"/>
</dbReference>
<dbReference type="CDD" id="cd04452">
    <property type="entry name" value="S1_IF2_alpha"/>
    <property type="match status" value="1"/>
</dbReference>
<dbReference type="GO" id="GO:0003743">
    <property type="term" value="F:translation initiation factor activity"/>
    <property type="evidence" value="ECO:0007669"/>
    <property type="project" value="UniProtKB-KW"/>
</dbReference>
<gene>
    <name evidence="5" type="ORF">CROE0942_LOCUS13480</name>
    <name evidence="9" type="ORF">FNF27_03984</name>
    <name evidence="6" type="ORF">FNF28_07240</name>
    <name evidence="7" type="ORF">FNF29_01513</name>
    <name evidence="8" type="ORF">FNF31_02709</name>
</gene>
<dbReference type="SMART" id="SM00316">
    <property type="entry name" value="S1"/>
    <property type="match status" value="1"/>
</dbReference>
<keyword evidence="11" id="KW-1185">Reference proteome</keyword>
<dbReference type="EMBL" id="VLTM01000020">
    <property type="protein sequence ID" value="KAA0163854.1"/>
    <property type="molecule type" value="Genomic_DNA"/>
</dbReference>
<comment type="similarity">
    <text evidence="1">Belongs to the eIF-2-alpha family.</text>
</comment>
<dbReference type="SUPFAM" id="SSF116742">
    <property type="entry name" value="eIF2alpha middle domain-like"/>
    <property type="match status" value="1"/>
</dbReference>
<dbReference type="SUPFAM" id="SSF110993">
    <property type="entry name" value="eIF-2-alpha, C-terminal domain"/>
    <property type="match status" value="1"/>
</dbReference>
<evidence type="ECO:0000256" key="1">
    <source>
        <dbReference type="ARBA" id="ARBA00007223"/>
    </source>
</evidence>
<dbReference type="GO" id="GO:0033290">
    <property type="term" value="C:eukaryotic 48S preinitiation complex"/>
    <property type="evidence" value="ECO:0007669"/>
    <property type="project" value="TreeGrafter"/>
</dbReference>
<dbReference type="InterPro" id="IPR044126">
    <property type="entry name" value="S1_IF2_alpha"/>
</dbReference>
<dbReference type="FunFam" id="2.40.50.140:FF:000015">
    <property type="entry name" value="Eukaryotic translation initiation factor 2 subunit alpha"/>
    <property type="match status" value="1"/>
</dbReference>
<dbReference type="Proteomes" id="UP000325113">
    <property type="component" value="Unassembled WGS sequence"/>
</dbReference>
<keyword evidence="2" id="KW-0396">Initiation factor</keyword>
<dbReference type="PANTHER" id="PTHR10602">
    <property type="entry name" value="EUKARYOTIC TRANSLATION INITIATION FACTOR 2 SUBUNIT 1"/>
    <property type="match status" value="1"/>
</dbReference>
<evidence type="ECO:0000256" key="2">
    <source>
        <dbReference type="ARBA" id="ARBA00022540"/>
    </source>
</evidence>
<dbReference type="Proteomes" id="UP000323011">
    <property type="component" value="Unassembled WGS sequence"/>
</dbReference>
<reference evidence="5" key="2">
    <citation type="submission" date="2021-01" db="EMBL/GenBank/DDBJ databases">
        <authorList>
            <person name="Corre E."/>
            <person name="Pelletier E."/>
            <person name="Niang G."/>
            <person name="Scheremetjew M."/>
            <person name="Finn R."/>
            <person name="Kale V."/>
            <person name="Holt S."/>
            <person name="Cochrane G."/>
            <person name="Meng A."/>
            <person name="Brown T."/>
            <person name="Cohen L."/>
        </authorList>
    </citation>
    <scope>NUCLEOTIDE SEQUENCE</scope>
    <source>
        <strain evidence="5">E4-10</strain>
    </source>
</reference>
<dbReference type="OrthoDB" id="1685042at2759"/>
<evidence type="ECO:0000313" key="11">
    <source>
        <dbReference type="Proteomes" id="UP000323011"/>
    </source>
</evidence>
<evidence type="ECO:0000313" key="6">
    <source>
        <dbReference type="EMBL" id="KAA0150536.1"/>
    </source>
</evidence>
<dbReference type="InterPro" id="IPR024054">
    <property type="entry name" value="TIF2_asu_middle_sf"/>
</dbReference>
<evidence type="ECO:0000313" key="12">
    <source>
        <dbReference type="Proteomes" id="UP000324907"/>
    </source>
</evidence>
<evidence type="ECO:0000256" key="3">
    <source>
        <dbReference type="ARBA" id="ARBA00022917"/>
    </source>
</evidence>
<dbReference type="Proteomes" id="UP000322899">
    <property type="component" value="Unassembled WGS sequence"/>
</dbReference>
<reference evidence="10 11" key="1">
    <citation type="submission" date="2019-07" db="EMBL/GenBank/DDBJ databases">
        <title>Genomes of Cafeteria roenbergensis.</title>
        <authorList>
            <person name="Fischer M.G."/>
            <person name="Hackl T."/>
            <person name="Roman M."/>
        </authorList>
    </citation>
    <scope>NUCLEOTIDE SEQUENCE [LARGE SCALE GENOMIC DNA]</scope>
    <source>
        <strain evidence="7 11">BVI</strain>
        <strain evidence="8 13">Cflag</strain>
        <strain evidence="9 10">E4-10P</strain>
        <strain evidence="6 12">RCC970-E3</strain>
    </source>
</reference>
<dbReference type="Pfam" id="PF00575">
    <property type="entry name" value="S1"/>
    <property type="match status" value="1"/>
</dbReference>
<evidence type="ECO:0000313" key="13">
    <source>
        <dbReference type="Proteomes" id="UP000325113"/>
    </source>
</evidence>
<evidence type="ECO:0000313" key="9">
    <source>
        <dbReference type="EMBL" id="KAA0174609.1"/>
    </source>
</evidence>
<name>A0A5A8CBT2_CAFRO</name>
<evidence type="ECO:0000313" key="10">
    <source>
        <dbReference type="Proteomes" id="UP000322899"/>
    </source>
</evidence>